<dbReference type="Pfam" id="PF03928">
    <property type="entry name" value="HbpS-like"/>
    <property type="match status" value="1"/>
</dbReference>
<dbReference type="PANTHER" id="PTHR43708">
    <property type="entry name" value="CONSERVED EXPRESSED OXIDOREDUCTASE (EUROFUNG)"/>
    <property type="match status" value="1"/>
</dbReference>
<dbReference type="InterPro" id="IPR005624">
    <property type="entry name" value="PduO/GlcC-like"/>
</dbReference>
<comment type="similarity">
    <text evidence="3">Belongs to the UPF0303 family.</text>
</comment>
<dbReference type="InterPro" id="IPR000683">
    <property type="entry name" value="Gfo/Idh/MocA-like_OxRdtase_N"/>
</dbReference>
<dbReference type="InterPro" id="IPR055170">
    <property type="entry name" value="GFO_IDH_MocA-like_dom"/>
</dbReference>
<evidence type="ECO:0000256" key="4">
    <source>
        <dbReference type="SAM" id="MobiDB-lite"/>
    </source>
</evidence>
<evidence type="ECO:0000313" key="7">
    <source>
        <dbReference type="EMBL" id="MDQ0748720.1"/>
    </source>
</evidence>
<dbReference type="SUPFAM" id="SSF143744">
    <property type="entry name" value="GlcG-like"/>
    <property type="match status" value="1"/>
</dbReference>
<comment type="caution">
    <text evidence="7">The sequence shown here is derived from an EMBL/GenBank/DDBJ whole genome shotgun (WGS) entry which is preliminary data.</text>
</comment>
<feature type="compositionally biased region" description="Low complexity" evidence="4">
    <location>
        <begin position="288"/>
        <end position="298"/>
    </location>
</feature>
<dbReference type="SUPFAM" id="SSF55347">
    <property type="entry name" value="Glyceraldehyde-3-phosphate dehydrogenase-like, C-terminal domain"/>
    <property type="match status" value="1"/>
</dbReference>
<dbReference type="EMBL" id="JAUSYP010000001">
    <property type="protein sequence ID" value="MDQ0748720.1"/>
    <property type="molecule type" value="Genomic_DNA"/>
</dbReference>
<dbReference type="Proteomes" id="UP001232755">
    <property type="component" value="Unassembled WGS sequence"/>
</dbReference>
<proteinExistence type="inferred from homology"/>
<dbReference type="InterPro" id="IPR010371">
    <property type="entry name" value="YBR137W-like"/>
</dbReference>
<dbReference type="InterPro" id="IPR051317">
    <property type="entry name" value="Gfo/Idh/MocA_oxidoreduct"/>
</dbReference>
<dbReference type="InterPro" id="IPR036291">
    <property type="entry name" value="NAD(P)-bd_dom_sf"/>
</dbReference>
<feature type="compositionally biased region" description="Low complexity" evidence="4">
    <location>
        <begin position="349"/>
        <end position="358"/>
    </location>
</feature>
<dbReference type="SUPFAM" id="SSF51735">
    <property type="entry name" value="NAD(P)-binding Rossmann-fold domains"/>
    <property type="match status" value="1"/>
</dbReference>
<feature type="compositionally biased region" description="Basic residues" evidence="4">
    <location>
        <begin position="299"/>
        <end position="310"/>
    </location>
</feature>
<sequence length="538" mass="57930">MTGTPLGTPGTPGSPLRVGLVGYGLAGSVFHAPLIAATEGLALDTVVTSNPERQQQARAEFPDVRLAAGPDELFDRAAELDLIVVASPNKTHVPLATAALRAGLPVVVDKPVAGTAAEARELAALAEERGLLLSVFQNRRWDNDFLTLRKLLSEGELGDVWRFESRFERWRPKPKGGWRESGDPAEIGGLLYDLGSHVVDQALVLFGPAAAVYAESDIRRPGAETDDDTFIAITHTSGVRSHLYVSATTAQLGPRFRVLGSAAGYVKYGLDPQEAARRDGPPPRARLGRGARVAVGPRGLRRVPGHGRRPARTDPPGRLPRLLCGRGEGPAGGGPEPGDRPGGGRRPGRTGSRPSFGPREGDGDPVTHKSNPSHSQELTPKFHPELTPSLEELEKEERRLVFRQFTHDDAWELGSLLVGMARERQAPVAIDIHRAGQQLFHAALPGSTPDNDAWIARKRRVVERYGSASYLVGARFRAKGTTFEESSRLDPDTYAAHGGSFPITVEGAGVIGTVTVSGLPQLQDHRFVVEALERFLDR</sequence>
<feature type="compositionally biased region" description="Polar residues" evidence="4">
    <location>
        <begin position="368"/>
        <end position="378"/>
    </location>
</feature>
<dbReference type="Pfam" id="PF01408">
    <property type="entry name" value="GFO_IDH_MocA"/>
    <property type="match status" value="1"/>
</dbReference>
<evidence type="ECO:0000256" key="1">
    <source>
        <dbReference type="ARBA" id="ARBA00010928"/>
    </source>
</evidence>
<accession>A0ABU0QP21</accession>
<feature type="domain" description="Gfo/Idh/MocA-like oxidoreductase N-terminal" evidence="5">
    <location>
        <begin position="16"/>
        <end position="135"/>
    </location>
</feature>
<dbReference type="Pfam" id="PF22725">
    <property type="entry name" value="GFO_IDH_MocA_C3"/>
    <property type="match status" value="1"/>
</dbReference>
<gene>
    <name evidence="7" type="ORF">QF034_002951</name>
</gene>
<name>A0ABU0QP21_9ACTN</name>
<keyword evidence="8" id="KW-1185">Reference proteome</keyword>
<organism evidence="7 8">
    <name type="scientific">Streptomyces africanus</name>
    <dbReference type="NCBI Taxonomy" id="231024"/>
    <lineage>
        <taxon>Bacteria</taxon>
        <taxon>Bacillati</taxon>
        <taxon>Actinomycetota</taxon>
        <taxon>Actinomycetes</taxon>
        <taxon>Kitasatosporales</taxon>
        <taxon>Streptomycetaceae</taxon>
        <taxon>Streptomyces</taxon>
    </lineage>
</organism>
<feature type="domain" description="GFO/IDH/MocA-like oxidoreductase" evidence="6">
    <location>
        <begin position="145"/>
        <end position="264"/>
    </location>
</feature>
<reference evidence="7 8" key="1">
    <citation type="submission" date="2023-07" db="EMBL/GenBank/DDBJ databases">
        <title>Comparative genomics of wheat-associated soil bacteria to identify genetic determinants of phenazine resistance.</title>
        <authorList>
            <person name="Mouncey N."/>
        </authorList>
    </citation>
    <scope>NUCLEOTIDE SEQUENCE [LARGE SCALE GENOMIC DNA]</scope>
    <source>
        <strain evidence="7 8">B3I12</strain>
    </source>
</reference>
<dbReference type="NCBIfam" id="NF002696">
    <property type="entry name" value="PRK02487.1-5"/>
    <property type="match status" value="1"/>
</dbReference>
<evidence type="ECO:0000259" key="6">
    <source>
        <dbReference type="Pfam" id="PF22725"/>
    </source>
</evidence>
<evidence type="ECO:0000313" key="8">
    <source>
        <dbReference type="Proteomes" id="UP001232755"/>
    </source>
</evidence>
<feature type="region of interest" description="Disordered" evidence="4">
    <location>
        <begin position="273"/>
        <end position="384"/>
    </location>
</feature>
<dbReference type="InterPro" id="IPR038084">
    <property type="entry name" value="PduO/GlcC-like_sf"/>
</dbReference>
<evidence type="ECO:0000256" key="3">
    <source>
        <dbReference type="HAMAP-Rule" id="MF_00761"/>
    </source>
</evidence>
<keyword evidence="2" id="KW-0560">Oxidoreductase</keyword>
<comment type="similarity">
    <text evidence="1">Belongs to the Gfo/Idh/MocA family.</text>
</comment>
<dbReference type="Gene3D" id="3.30.450.150">
    <property type="entry name" value="Haem-degrading domain"/>
    <property type="match status" value="1"/>
</dbReference>
<protein>
    <recommendedName>
        <fullName evidence="3">UPF0303 protein QF034_002951</fullName>
    </recommendedName>
</protein>
<feature type="compositionally biased region" description="Gly residues" evidence="4">
    <location>
        <begin position="326"/>
        <end position="345"/>
    </location>
</feature>
<dbReference type="HAMAP" id="MF_00761">
    <property type="entry name" value="UPF0303"/>
    <property type="match status" value="1"/>
</dbReference>
<dbReference type="Gene3D" id="3.30.360.10">
    <property type="entry name" value="Dihydrodipicolinate Reductase, domain 2"/>
    <property type="match status" value="1"/>
</dbReference>
<dbReference type="Gene3D" id="3.40.50.720">
    <property type="entry name" value="NAD(P)-binding Rossmann-like Domain"/>
    <property type="match status" value="1"/>
</dbReference>
<evidence type="ECO:0000259" key="5">
    <source>
        <dbReference type="Pfam" id="PF01408"/>
    </source>
</evidence>
<evidence type="ECO:0000256" key="2">
    <source>
        <dbReference type="ARBA" id="ARBA00023002"/>
    </source>
</evidence>
<dbReference type="PANTHER" id="PTHR43708:SF5">
    <property type="entry name" value="CONSERVED EXPRESSED OXIDOREDUCTASE (EUROFUNG)-RELATED"/>
    <property type="match status" value="1"/>
</dbReference>